<feature type="region of interest" description="Disordered" evidence="1">
    <location>
        <begin position="213"/>
        <end position="252"/>
    </location>
</feature>
<feature type="signal peptide" evidence="2">
    <location>
        <begin position="1"/>
        <end position="20"/>
    </location>
</feature>
<organism evidence="4 5">
    <name type="scientific">Streptomyces typhae</name>
    <dbReference type="NCBI Taxonomy" id="2681492"/>
    <lineage>
        <taxon>Bacteria</taxon>
        <taxon>Bacillati</taxon>
        <taxon>Actinomycetota</taxon>
        <taxon>Actinomycetes</taxon>
        <taxon>Kitasatosporales</taxon>
        <taxon>Streptomycetaceae</taxon>
        <taxon>Streptomyces</taxon>
    </lineage>
</organism>
<evidence type="ECO:0000313" key="5">
    <source>
        <dbReference type="Proteomes" id="UP000483802"/>
    </source>
</evidence>
<feature type="domain" description="SGNH hydrolase-type esterase" evidence="3">
    <location>
        <begin position="255"/>
        <end position="450"/>
    </location>
</feature>
<dbReference type="EMBL" id="WPNZ01000009">
    <property type="protein sequence ID" value="MVO86468.1"/>
    <property type="molecule type" value="Genomic_DNA"/>
</dbReference>
<dbReference type="RefSeq" id="WP_157166337.1">
    <property type="nucleotide sequence ID" value="NZ_WPNZ01000009.1"/>
</dbReference>
<accession>A0A6L6WY73</accession>
<evidence type="ECO:0000256" key="1">
    <source>
        <dbReference type="SAM" id="MobiDB-lite"/>
    </source>
</evidence>
<name>A0A6L6WY73_9ACTN</name>
<keyword evidence="5" id="KW-1185">Reference proteome</keyword>
<keyword evidence="2" id="KW-0732">Signal</keyword>
<dbReference type="Pfam" id="PF13472">
    <property type="entry name" value="Lipase_GDSL_2"/>
    <property type="match status" value="1"/>
</dbReference>
<keyword evidence="4" id="KW-0378">Hydrolase</keyword>
<dbReference type="InterPro" id="IPR036514">
    <property type="entry name" value="SGNH_hydro_sf"/>
</dbReference>
<protein>
    <submittedName>
        <fullName evidence="4">SGNH/GDSL hydrolase family protein</fullName>
    </submittedName>
</protein>
<evidence type="ECO:0000313" key="4">
    <source>
        <dbReference type="EMBL" id="MVO86468.1"/>
    </source>
</evidence>
<dbReference type="Proteomes" id="UP000483802">
    <property type="component" value="Unassembled WGS sequence"/>
</dbReference>
<dbReference type="Gene3D" id="3.40.50.1110">
    <property type="entry name" value="SGNH hydrolase"/>
    <property type="match status" value="1"/>
</dbReference>
<dbReference type="InterPro" id="IPR013830">
    <property type="entry name" value="SGNH_hydro"/>
</dbReference>
<dbReference type="CDD" id="cd01830">
    <property type="entry name" value="XynE_like"/>
    <property type="match status" value="1"/>
</dbReference>
<sequence length="460" mass="47807">MISRARTTAVAVALAVTAGAAVTVARASDAPATGHDARAAAWTAAWAAAPQRPSAGFRPNWSEAGFDHQTLRQVVRVTEGGDRARVRLSNRYGASPLHIAGATVARTDGTKGAGVERGSVRRLAFGGGRTATVPAGGQLTSDEVGLDLGRFESVTVTLHLAGTTGPATFHAQSFATSYRAQGDHTADTGAGAFKESTESWYYLSGVDVRDAKPHATREAGRHGARSSGHGPRSSGHGSPSSGHGSRSSGRGGVVLFGDSITDGFASTTDANRRWSDALAERLAKSGAPRPVLNSGIGGNMVLNDSAWYGDKGTGRFLRDALDLPGAKTVVVLEGVNDIGFSETDKPTYKPAPVVSADELVAGHRKLIRAAHDKGLKVIGATLLPLGGSDHYGPRAAAVSDAFNTWVRTSGEYDGYVDLDRALADPADPERLRPAYDSGDHLHPNDAGYRAMARAVDLGTL</sequence>
<dbReference type="AlphaFoldDB" id="A0A6L6WY73"/>
<feature type="compositionally biased region" description="Low complexity" evidence="1">
    <location>
        <begin position="225"/>
        <end position="248"/>
    </location>
</feature>
<dbReference type="SUPFAM" id="SSF52266">
    <property type="entry name" value="SGNH hydrolase"/>
    <property type="match status" value="1"/>
</dbReference>
<dbReference type="GO" id="GO:0016787">
    <property type="term" value="F:hydrolase activity"/>
    <property type="evidence" value="ECO:0007669"/>
    <property type="project" value="UniProtKB-KW"/>
</dbReference>
<dbReference type="InterPro" id="IPR053140">
    <property type="entry name" value="GDSL_Rv0518-like"/>
</dbReference>
<dbReference type="PANTHER" id="PTHR43784">
    <property type="entry name" value="GDSL-LIKE LIPASE/ACYLHYDROLASE, PUTATIVE (AFU_ORTHOLOGUE AFUA_2G00820)-RELATED"/>
    <property type="match status" value="1"/>
</dbReference>
<evidence type="ECO:0000256" key="2">
    <source>
        <dbReference type="SAM" id="SignalP"/>
    </source>
</evidence>
<evidence type="ECO:0000259" key="3">
    <source>
        <dbReference type="Pfam" id="PF13472"/>
    </source>
</evidence>
<reference evidence="4 5" key="1">
    <citation type="submission" date="2019-11" db="EMBL/GenBank/DDBJ databases">
        <title>Streptomyces typhae sp. nov., a novel endophytic actinomycete isolated from the root of cattail pollen (Typha angustifolia L.).</title>
        <authorList>
            <person name="Peng C."/>
        </authorList>
    </citation>
    <scope>NUCLEOTIDE SEQUENCE [LARGE SCALE GENOMIC DNA]</scope>
    <source>
        <strain evidence="5">p1417</strain>
    </source>
</reference>
<dbReference type="PANTHER" id="PTHR43784:SF2">
    <property type="entry name" value="GDSL-LIKE LIPASE_ACYLHYDROLASE, PUTATIVE (AFU_ORTHOLOGUE AFUA_2G00820)-RELATED"/>
    <property type="match status" value="1"/>
</dbReference>
<gene>
    <name evidence="4" type="ORF">GPA10_17295</name>
</gene>
<proteinExistence type="predicted"/>
<feature type="chain" id="PRO_5038996263" evidence="2">
    <location>
        <begin position="21"/>
        <end position="460"/>
    </location>
</feature>
<comment type="caution">
    <text evidence="4">The sequence shown here is derived from an EMBL/GenBank/DDBJ whole genome shotgun (WGS) entry which is preliminary data.</text>
</comment>